<gene>
    <name evidence="1" type="ORF">GOBAR_AA33060</name>
</gene>
<dbReference type="Proteomes" id="UP000239757">
    <property type="component" value="Unassembled WGS sequence"/>
</dbReference>
<dbReference type="AlphaFoldDB" id="A0A2P5W9C5"/>
<protein>
    <submittedName>
        <fullName evidence="1">Uncharacterized protein</fullName>
    </submittedName>
</protein>
<evidence type="ECO:0000313" key="2">
    <source>
        <dbReference type="Proteomes" id="UP000239757"/>
    </source>
</evidence>
<sequence length="90" mass="9835">MKKTSPPAAAAAAALEFHELFLLKYPTALLNLETQFCPLTMSEKKTGDTTSEDVKPSFLLLRHRGTTGFETGFFSRILRLAAATKGRFGA</sequence>
<evidence type="ECO:0000313" key="1">
    <source>
        <dbReference type="EMBL" id="PPR87637.1"/>
    </source>
</evidence>
<accession>A0A2P5W9C5</accession>
<proteinExistence type="predicted"/>
<organism evidence="1 2">
    <name type="scientific">Gossypium barbadense</name>
    <name type="common">Sea Island cotton</name>
    <name type="synonym">Hibiscus barbadensis</name>
    <dbReference type="NCBI Taxonomy" id="3634"/>
    <lineage>
        <taxon>Eukaryota</taxon>
        <taxon>Viridiplantae</taxon>
        <taxon>Streptophyta</taxon>
        <taxon>Embryophyta</taxon>
        <taxon>Tracheophyta</taxon>
        <taxon>Spermatophyta</taxon>
        <taxon>Magnoliopsida</taxon>
        <taxon>eudicotyledons</taxon>
        <taxon>Gunneridae</taxon>
        <taxon>Pentapetalae</taxon>
        <taxon>rosids</taxon>
        <taxon>malvids</taxon>
        <taxon>Malvales</taxon>
        <taxon>Malvaceae</taxon>
        <taxon>Malvoideae</taxon>
        <taxon>Gossypium</taxon>
    </lineage>
</organism>
<dbReference type="EMBL" id="KZ668524">
    <property type="protein sequence ID" value="PPR87637.1"/>
    <property type="molecule type" value="Genomic_DNA"/>
</dbReference>
<reference evidence="1 2" key="1">
    <citation type="submission" date="2015-01" db="EMBL/GenBank/DDBJ databases">
        <title>Genome of allotetraploid Gossypium barbadense reveals genomic plasticity and fiber elongation in cotton evolution.</title>
        <authorList>
            <person name="Chen X."/>
            <person name="Liu X."/>
            <person name="Zhao B."/>
            <person name="Zheng H."/>
            <person name="Hu Y."/>
            <person name="Lu G."/>
            <person name="Yang C."/>
            <person name="Chen J."/>
            <person name="Shan C."/>
            <person name="Zhang L."/>
            <person name="Zhou Y."/>
            <person name="Wang L."/>
            <person name="Guo W."/>
            <person name="Bai Y."/>
            <person name="Ruan J."/>
            <person name="Shangguan X."/>
            <person name="Mao Y."/>
            <person name="Jiang J."/>
            <person name="Zhu Y."/>
            <person name="Lei J."/>
            <person name="Kang H."/>
            <person name="Chen S."/>
            <person name="He X."/>
            <person name="Wang R."/>
            <person name="Wang Y."/>
            <person name="Chen J."/>
            <person name="Wang L."/>
            <person name="Yu S."/>
            <person name="Wang B."/>
            <person name="Wei J."/>
            <person name="Song S."/>
            <person name="Lu X."/>
            <person name="Gao Z."/>
            <person name="Gu W."/>
            <person name="Deng X."/>
            <person name="Ma D."/>
            <person name="Wang S."/>
            <person name="Liang W."/>
            <person name="Fang L."/>
            <person name="Cai C."/>
            <person name="Zhu X."/>
            <person name="Zhou B."/>
            <person name="Zhang Y."/>
            <person name="Chen Z."/>
            <person name="Xu S."/>
            <person name="Zhu R."/>
            <person name="Wang S."/>
            <person name="Zhang T."/>
            <person name="Zhao G."/>
        </authorList>
    </citation>
    <scope>NUCLEOTIDE SEQUENCE [LARGE SCALE GENOMIC DNA]</scope>
    <source>
        <strain evidence="2">cv. Xinhai21</strain>
        <tissue evidence="1">Leaf</tissue>
    </source>
</reference>
<name>A0A2P5W9C5_GOSBA</name>